<dbReference type="Proteomes" id="UP000321362">
    <property type="component" value="Chromosome"/>
</dbReference>
<evidence type="ECO:0008006" key="4">
    <source>
        <dbReference type="Google" id="ProtNLM"/>
    </source>
</evidence>
<protein>
    <recommendedName>
        <fullName evidence="4">Lipoprotein</fullName>
    </recommendedName>
</protein>
<dbReference type="KEGG" id="mgk:FSB76_05840"/>
<gene>
    <name evidence="2" type="ORF">FSB76_05840</name>
</gene>
<accession>A0A5B8VVP2</accession>
<dbReference type="AlphaFoldDB" id="A0A5B8VVP2"/>
<feature type="signal peptide" evidence="1">
    <location>
        <begin position="1"/>
        <end position="20"/>
    </location>
</feature>
<feature type="chain" id="PRO_5023136993" description="Lipoprotein" evidence="1">
    <location>
        <begin position="21"/>
        <end position="258"/>
    </location>
</feature>
<dbReference type="OrthoDB" id="797125at2"/>
<evidence type="ECO:0000313" key="2">
    <source>
        <dbReference type="EMBL" id="QEC75489.1"/>
    </source>
</evidence>
<evidence type="ECO:0000313" key="3">
    <source>
        <dbReference type="Proteomes" id="UP000321362"/>
    </source>
</evidence>
<dbReference type="RefSeq" id="WP_147052634.1">
    <property type="nucleotide sequence ID" value="NZ_CP042437.1"/>
</dbReference>
<proteinExistence type="predicted"/>
<organism evidence="2 3">
    <name type="scientific">Mucilaginibacter ginsenosidivorax</name>
    <dbReference type="NCBI Taxonomy" id="862126"/>
    <lineage>
        <taxon>Bacteria</taxon>
        <taxon>Pseudomonadati</taxon>
        <taxon>Bacteroidota</taxon>
        <taxon>Sphingobacteriia</taxon>
        <taxon>Sphingobacteriales</taxon>
        <taxon>Sphingobacteriaceae</taxon>
        <taxon>Mucilaginibacter</taxon>
    </lineage>
</organism>
<sequence>MKLNLPKVLPAILAISLFYAACKKVENKPSSTTTKSADEASSAIAKNLAQSLTGAFGGASIKDGVNPSTTFSASTKLKIQSQDYHCGFYVDTSLNLLFNQGDTLKAHKTGGVRYFFICNDKKTIGYDLLDSVKTVGSGPGYAFTYAIVQDYHVRGLNTNNSNFSLNGKMKAFTDNQYTKYGTGSSVHNLYTFTNLYVHGDDNFDITSGDATFESTGKTTGGGWDYSGTLHFLGNHKVQMTFLNHEYLVDMITGEVKPN</sequence>
<evidence type="ECO:0000256" key="1">
    <source>
        <dbReference type="SAM" id="SignalP"/>
    </source>
</evidence>
<dbReference type="EMBL" id="CP042437">
    <property type="protein sequence ID" value="QEC75489.1"/>
    <property type="molecule type" value="Genomic_DNA"/>
</dbReference>
<keyword evidence="3" id="KW-1185">Reference proteome</keyword>
<keyword evidence="1" id="KW-0732">Signal</keyword>
<reference evidence="2 3" key="1">
    <citation type="journal article" date="2013" name="J. Microbiol.">
        <title>Mucilaginibacter ginsenosidivorax sp. nov., with ginsenoside converting activity isolated from sediment.</title>
        <authorList>
            <person name="Kim J.K."/>
            <person name="Choi T.E."/>
            <person name="Liu Q.M."/>
            <person name="Park H.Y."/>
            <person name="Yi T.H."/>
            <person name="Yoon M.H."/>
            <person name="Kim S.C."/>
            <person name="Im W.T."/>
        </authorList>
    </citation>
    <scope>NUCLEOTIDE SEQUENCE [LARGE SCALE GENOMIC DNA]</scope>
    <source>
        <strain evidence="2 3">KHI28</strain>
    </source>
</reference>
<name>A0A5B8VVP2_9SPHI</name>